<dbReference type="RefSeq" id="WP_039206991.1">
    <property type="nucleotide sequence ID" value="NZ_JTJZ01000013.1"/>
</dbReference>
<keyword evidence="5" id="KW-1185">Reference proteome</keyword>
<evidence type="ECO:0000313" key="5">
    <source>
        <dbReference type="Proteomes" id="UP000031488"/>
    </source>
</evidence>
<dbReference type="OrthoDB" id="1701949at2"/>
<dbReference type="PATRIC" id="fig|1703.6.peg.537"/>
<feature type="domain" description="DUF1541" evidence="3">
    <location>
        <begin position="158"/>
        <end position="207"/>
    </location>
</feature>
<feature type="compositionally biased region" description="Basic and acidic residues" evidence="1">
    <location>
        <begin position="151"/>
        <end position="161"/>
    </location>
</feature>
<accession>A0A0B9ASR8</accession>
<reference evidence="4 5" key="1">
    <citation type="submission" date="2014-11" db="EMBL/GenBank/DDBJ databases">
        <title>Draft Genome Sequence of Brevibacterium linens AE038-8.</title>
        <authorList>
            <person name="Maizel D."/>
            <person name="Utturkar S.M."/>
            <person name="Brown S.D."/>
            <person name="Ferrero M."/>
            <person name="Rosen B.P."/>
        </authorList>
    </citation>
    <scope>NUCLEOTIDE SEQUENCE [LARGE SCALE GENOMIC DNA]</scope>
    <source>
        <strain evidence="4 5">AE038-8</strain>
    </source>
</reference>
<dbReference type="PROSITE" id="PS51257">
    <property type="entry name" value="PROKAR_LIPOPROTEIN"/>
    <property type="match status" value="1"/>
</dbReference>
<feature type="compositionally biased region" description="Basic and acidic residues" evidence="1">
    <location>
        <begin position="62"/>
        <end position="76"/>
    </location>
</feature>
<dbReference type="Proteomes" id="UP000031488">
    <property type="component" value="Unassembled WGS sequence"/>
</dbReference>
<evidence type="ECO:0000256" key="2">
    <source>
        <dbReference type="SAM" id="SignalP"/>
    </source>
</evidence>
<dbReference type="EMBL" id="JTJZ01000013">
    <property type="protein sequence ID" value="KHS53900.1"/>
    <property type="molecule type" value="Genomic_DNA"/>
</dbReference>
<proteinExistence type="predicted"/>
<dbReference type="InterPro" id="IPR011438">
    <property type="entry name" value="DUF1541"/>
</dbReference>
<dbReference type="Gene3D" id="2.30.30.1210">
    <property type="entry name" value="Domain of unknown function DUF1541"/>
    <property type="match status" value="1"/>
</dbReference>
<name>A0A0B9ASR8_BRELN</name>
<feature type="compositionally biased region" description="Basic and acidic residues" evidence="1">
    <location>
        <begin position="29"/>
        <end position="43"/>
    </location>
</feature>
<sequence length="214" mass="22310">MKKLSPTIRSAAVIAALGLALAGCSTANDDTRGSDGEDSHGSHESASNESSGSDHEDMDSSDSGHESGGHEGHAADGGDPPEEITKAAAPKFDVGDTVVLSADHMPGMKGAEATVSGAFNTTTYSISYTPTDGGDPVKDHKWVVHEELKDPGKAPLKKGDKATANADHMPGMKGAEATIDSATDETVYMVDIKTDEMEMTNHKWVVESEMKPAK</sequence>
<protein>
    <recommendedName>
        <fullName evidence="3">DUF1541 domain-containing protein</fullName>
    </recommendedName>
</protein>
<gene>
    <name evidence="4" type="ORF">AE0388_0655</name>
</gene>
<feature type="domain" description="DUF1541" evidence="3">
    <location>
        <begin position="94"/>
        <end position="145"/>
    </location>
</feature>
<feature type="chain" id="PRO_5038749488" description="DUF1541 domain-containing protein" evidence="2">
    <location>
        <begin position="28"/>
        <end position="214"/>
    </location>
</feature>
<evidence type="ECO:0000256" key="1">
    <source>
        <dbReference type="SAM" id="MobiDB-lite"/>
    </source>
</evidence>
<feature type="region of interest" description="Disordered" evidence="1">
    <location>
        <begin position="151"/>
        <end position="172"/>
    </location>
</feature>
<dbReference type="Pfam" id="PF07563">
    <property type="entry name" value="DUF1541"/>
    <property type="match status" value="2"/>
</dbReference>
<dbReference type="AlphaFoldDB" id="A0A0B9ASR8"/>
<organism evidence="4 5">
    <name type="scientific">Brevibacterium linens</name>
    <dbReference type="NCBI Taxonomy" id="1703"/>
    <lineage>
        <taxon>Bacteria</taxon>
        <taxon>Bacillati</taxon>
        <taxon>Actinomycetota</taxon>
        <taxon>Actinomycetes</taxon>
        <taxon>Micrococcales</taxon>
        <taxon>Brevibacteriaceae</taxon>
        <taxon>Brevibacterium</taxon>
    </lineage>
</organism>
<evidence type="ECO:0000259" key="3">
    <source>
        <dbReference type="Pfam" id="PF07563"/>
    </source>
</evidence>
<comment type="caution">
    <text evidence="4">The sequence shown here is derived from an EMBL/GenBank/DDBJ whole genome shotgun (WGS) entry which is preliminary data.</text>
</comment>
<keyword evidence="2" id="KW-0732">Signal</keyword>
<evidence type="ECO:0000313" key="4">
    <source>
        <dbReference type="EMBL" id="KHS53900.1"/>
    </source>
</evidence>
<feature type="signal peptide" evidence="2">
    <location>
        <begin position="1"/>
        <end position="27"/>
    </location>
</feature>
<feature type="region of interest" description="Disordered" evidence="1">
    <location>
        <begin position="25"/>
        <end position="85"/>
    </location>
</feature>